<evidence type="ECO:0000313" key="1">
    <source>
        <dbReference type="EMBL" id="CAF3534893.1"/>
    </source>
</evidence>
<dbReference type="Proteomes" id="UP000663833">
    <property type="component" value="Unassembled WGS sequence"/>
</dbReference>
<reference evidence="1" key="1">
    <citation type="submission" date="2021-02" db="EMBL/GenBank/DDBJ databases">
        <authorList>
            <person name="Nowell W R."/>
        </authorList>
    </citation>
    <scope>NUCLEOTIDE SEQUENCE</scope>
</reference>
<protein>
    <submittedName>
        <fullName evidence="1">Uncharacterized protein</fullName>
    </submittedName>
</protein>
<organism evidence="1 2">
    <name type="scientific">Rotaria socialis</name>
    <dbReference type="NCBI Taxonomy" id="392032"/>
    <lineage>
        <taxon>Eukaryota</taxon>
        <taxon>Metazoa</taxon>
        <taxon>Spiralia</taxon>
        <taxon>Gnathifera</taxon>
        <taxon>Rotifera</taxon>
        <taxon>Eurotatoria</taxon>
        <taxon>Bdelloidea</taxon>
        <taxon>Philodinida</taxon>
        <taxon>Philodinidae</taxon>
        <taxon>Rotaria</taxon>
    </lineage>
</organism>
<dbReference type="PANTHER" id="PTHR46954">
    <property type="entry name" value="C2H2-TYPE DOMAIN-CONTAINING PROTEIN"/>
    <property type="match status" value="1"/>
</dbReference>
<gene>
    <name evidence="1" type="ORF">LUA448_LOCUS27166</name>
</gene>
<comment type="caution">
    <text evidence="1">The sequence shown here is derived from an EMBL/GenBank/DDBJ whole genome shotgun (WGS) entry which is preliminary data.</text>
</comment>
<dbReference type="AlphaFoldDB" id="A0A818J3A6"/>
<dbReference type="PANTHER" id="PTHR46954:SF1">
    <property type="entry name" value="C2H2-TYPE DOMAIN-CONTAINING PROTEIN"/>
    <property type="match status" value="1"/>
</dbReference>
<evidence type="ECO:0000313" key="2">
    <source>
        <dbReference type="Proteomes" id="UP000663833"/>
    </source>
</evidence>
<dbReference type="EMBL" id="CAJNYD010003659">
    <property type="protein sequence ID" value="CAF3534893.1"/>
    <property type="molecule type" value="Genomic_DNA"/>
</dbReference>
<proteinExistence type="predicted"/>
<name>A0A818J3A6_9BILA</name>
<accession>A0A818J3A6</accession>
<sequence>MKSRKAPGSDEVKADILKAGGEPVIKWLHEMFTDMWENEQVCGVLAEMWSETVIDVHPVVASFINQKVGVVESNRVKVDELWCSRHVMQTQYTIQIVRCNSTACCGPWCSNYVHIFPIRFLPPPMPFEKSSAGLSIASNDRQANAFCGTLCQRI</sequence>